<gene>
    <name evidence="3" type="primary">ubiE</name>
    <name evidence="3" type="ORF">AWC38_SpisGene24804</name>
</gene>
<comment type="caution">
    <text evidence="3">The sequence shown here is derived from an EMBL/GenBank/DDBJ whole genome shotgun (WGS) entry which is preliminary data.</text>
</comment>
<keyword evidence="3" id="KW-0808">Transferase</keyword>
<dbReference type="GO" id="GO:0008168">
    <property type="term" value="F:methyltransferase activity"/>
    <property type="evidence" value="ECO:0007669"/>
    <property type="project" value="UniProtKB-KW"/>
</dbReference>
<organism evidence="3 4">
    <name type="scientific">Stylophora pistillata</name>
    <name type="common">Smooth cauliflower coral</name>
    <dbReference type="NCBI Taxonomy" id="50429"/>
    <lineage>
        <taxon>Eukaryota</taxon>
        <taxon>Metazoa</taxon>
        <taxon>Cnidaria</taxon>
        <taxon>Anthozoa</taxon>
        <taxon>Hexacorallia</taxon>
        <taxon>Scleractinia</taxon>
        <taxon>Astrocoeniina</taxon>
        <taxon>Pocilloporidae</taxon>
        <taxon>Stylophora</taxon>
    </lineage>
</organism>
<protein>
    <submittedName>
        <fullName evidence="3">Ubiquinone/menaquinone biosynthesis C-methyltransferase UbiE</fullName>
    </submittedName>
</protein>
<evidence type="ECO:0000313" key="3">
    <source>
        <dbReference type="EMBL" id="PFX11457.1"/>
    </source>
</evidence>
<dbReference type="CDD" id="cd02440">
    <property type="entry name" value="AdoMet_MTases"/>
    <property type="match status" value="1"/>
</dbReference>
<dbReference type="InterPro" id="IPR029063">
    <property type="entry name" value="SAM-dependent_MTases_sf"/>
</dbReference>
<keyword evidence="3" id="KW-0489">Methyltransferase</keyword>
<dbReference type="EMBL" id="LSMT01002467">
    <property type="protein sequence ID" value="PFX11457.1"/>
    <property type="molecule type" value="Genomic_DNA"/>
</dbReference>
<dbReference type="PANTHER" id="PTHR43861">
    <property type="entry name" value="TRANS-ACONITATE 2-METHYLTRANSFERASE-RELATED"/>
    <property type="match status" value="1"/>
</dbReference>
<feature type="region of interest" description="Disordered" evidence="1">
    <location>
        <begin position="304"/>
        <end position="329"/>
    </location>
</feature>
<dbReference type="Pfam" id="PF13847">
    <property type="entry name" value="Methyltransf_31"/>
    <property type="match status" value="1"/>
</dbReference>
<dbReference type="PANTHER" id="PTHR43861:SF1">
    <property type="entry name" value="TRANS-ACONITATE 2-METHYLTRANSFERASE"/>
    <property type="match status" value="1"/>
</dbReference>
<keyword evidence="4" id="KW-1185">Reference proteome</keyword>
<dbReference type="STRING" id="50429.A0A2B4R520"/>
<reference evidence="4" key="1">
    <citation type="journal article" date="2017" name="bioRxiv">
        <title>Comparative analysis of the genomes of Stylophora pistillata and Acropora digitifera provides evidence for extensive differences between species of corals.</title>
        <authorList>
            <person name="Voolstra C.R."/>
            <person name="Li Y."/>
            <person name="Liew Y.J."/>
            <person name="Baumgarten S."/>
            <person name="Zoccola D."/>
            <person name="Flot J.-F."/>
            <person name="Tambutte S."/>
            <person name="Allemand D."/>
            <person name="Aranda M."/>
        </authorList>
    </citation>
    <scope>NUCLEOTIDE SEQUENCE [LARGE SCALE GENOMIC DNA]</scope>
</reference>
<accession>A0A2B4R520</accession>
<name>A0A2B4R520_STYPI</name>
<feature type="non-terminal residue" evidence="3">
    <location>
        <position position="426"/>
    </location>
</feature>
<evidence type="ECO:0000256" key="1">
    <source>
        <dbReference type="SAM" id="MobiDB-lite"/>
    </source>
</evidence>
<dbReference type="Proteomes" id="UP000225706">
    <property type="component" value="Unassembled WGS sequence"/>
</dbReference>
<proteinExistence type="predicted"/>
<dbReference type="AlphaFoldDB" id="A0A2B4R520"/>
<dbReference type="OrthoDB" id="5973496at2759"/>
<evidence type="ECO:0000259" key="2">
    <source>
        <dbReference type="Pfam" id="PF13847"/>
    </source>
</evidence>
<evidence type="ECO:0000313" key="4">
    <source>
        <dbReference type="Proteomes" id="UP000225706"/>
    </source>
</evidence>
<sequence>MSLSQTMMNNERAAKGYQKISTNSQRSFGMKLAKNIAPCPGGVILDLGCGTGELSAYLTELVGRDGQVVAVDPDVSRVKLAQESHEGISNLKIHEGSASNFPRMGTECYDIVFSNFVLHWIQDKQEAFRNMYQSLKPGGKIVISFNPVLPESFHDAFQELNPQNLGRLMSNYHCESRSKVEEICTAEGFEIVESYAVESGGLEFEDVESMIYCFWATTHGVFDPKLITKDKLSSFCARHTSGEHSKPLKVFVTEGADYLPGVDNLGRKRLKSGAIPTQFQWHHKPSRRKLVRCSLQQLDELVTDTGNENSEEVKTTHPSSELNDPTSEEPNIKEQLLMARAEIRDLRSQVEALKLCKFGLERFSKDNDSIKFYTGFPSYYHLVTFYEFVKPCAETMQYCYSNSTSSPFTRPGGRTMALIDELFFFL</sequence>
<feature type="domain" description="Methyltransferase" evidence="2">
    <location>
        <begin position="41"/>
        <end position="160"/>
    </location>
</feature>
<dbReference type="Gene3D" id="3.40.50.150">
    <property type="entry name" value="Vaccinia Virus protein VP39"/>
    <property type="match status" value="1"/>
</dbReference>
<keyword evidence="3" id="KW-0830">Ubiquinone</keyword>
<feature type="compositionally biased region" description="Polar residues" evidence="1">
    <location>
        <begin position="316"/>
        <end position="329"/>
    </location>
</feature>
<dbReference type="SUPFAM" id="SSF53335">
    <property type="entry name" value="S-adenosyl-L-methionine-dependent methyltransferases"/>
    <property type="match status" value="1"/>
</dbReference>
<dbReference type="GO" id="GO:0032259">
    <property type="term" value="P:methylation"/>
    <property type="evidence" value="ECO:0007669"/>
    <property type="project" value="UniProtKB-KW"/>
</dbReference>
<dbReference type="InterPro" id="IPR025714">
    <property type="entry name" value="Methyltranfer_dom"/>
</dbReference>